<evidence type="ECO:0000256" key="1">
    <source>
        <dbReference type="SAM" id="MobiDB-lite"/>
    </source>
</evidence>
<organism evidence="2 3">
    <name type="scientific">Rhizoctonia solani</name>
    <dbReference type="NCBI Taxonomy" id="456999"/>
    <lineage>
        <taxon>Eukaryota</taxon>
        <taxon>Fungi</taxon>
        <taxon>Dikarya</taxon>
        <taxon>Basidiomycota</taxon>
        <taxon>Agaricomycotina</taxon>
        <taxon>Agaricomycetes</taxon>
        <taxon>Cantharellales</taxon>
        <taxon>Ceratobasidiaceae</taxon>
        <taxon>Rhizoctonia</taxon>
    </lineage>
</organism>
<sequence>MALADTPTRGSTNTSGLEATKSTAAPKSQPLRKKKVTKRATTASLDVLDETLQASPANAIIDAAPTKDTQASGKRKKMRSAVAQQVALQEAIENKKKLAKKKKQAKKATSTVIDKSPKQLAHSSSAQRQL</sequence>
<feature type="compositionally biased region" description="Polar residues" evidence="1">
    <location>
        <begin position="121"/>
        <end position="130"/>
    </location>
</feature>
<feature type="region of interest" description="Disordered" evidence="1">
    <location>
        <begin position="97"/>
        <end position="130"/>
    </location>
</feature>
<feature type="region of interest" description="Disordered" evidence="1">
    <location>
        <begin position="55"/>
        <end position="82"/>
    </location>
</feature>
<dbReference type="EMBL" id="JACYCF010000001">
    <property type="protein sequence ID" value="KAF8760985.1"/>
    <property type="molecule type" value="Genomic_DNA"/>
</dbReference>
<dbReference type="Proteomes" id="UP000614334">
    <property type="component" value="Unassembled WGS sequence"/>
</dbReference>
<feature type="compositionally biased region" description="Polar residues" evidence="1">
    <location>
        <begin position="8"/>
        <end position="26"/>
    </location>
</feature>
<reference evidence="2" key="1">
    <citation type="submission" date="2020-09" db="EMBL/GenBank/DDBJ databases">
        <title>Comparative genome analyses of four rice-infecting Rhizoctonia solani isolates reveal extensive enrichment of homogalacturonan modification genes.</title>
        <authorList>
            <person name="Lee D.-Y."/>
            <person name="Jeon J."/>
            <person name="Kim K.-T."/>
            <person name="Cheong K."/>
            <person name="Song H."/>
            <person name="Choi G."/>
            <person name="Ko J."/>
            <person name="Opiyo S.O."/>
            <person name="Zuo S."/>
            <person name="Madhav S."/>
            <person name="Lee Y.-H."/>
            <person name="Wang G.-L."/>
        </authorList>
    </citation>
    <scope>NUCLEOTIDE SEQUENCE</scope>
    <source>
        <strain evidence="2">AG1-IA B2</strain>
    </source>
</reference>
<dbReference type="AlphaFoldDB" id="A0A8H7M906"/>
<protein>
    <submittedName>
        <fullName evidence="2">Uncharacterized protein</fullName>
    </submittedName>
</protein>
<feature type="compositionally biased region" description="Basic residues" evidence="1">
    <location>
        <begin position="97"/>
        <end position="106"/>
    </location>
</feature>
<evidence type="ECO:0000313" key="3">
    <source>
        <dbReference type="Proteomes" id="UP000614334"/>
    </source>
</evidence>
<feature type="region of interest" description="Disordered" evidence="1">
    <location>
        <begin position="1"/>
        <end position="41"/>
    </location>
</feature>
<comment type="caution">
    <text evidence="2">The sequence shown here is derived from an EMBL/GenBank/DDBJ whole genome shotgun (WGS) entry which is preliminary data.</text>
</comment>
<name>A0A8H7M906_9AGAM</name>
<accession>A0A8H7M906</accession>
<evidence type="ECO:0000313" key="2">
    <source>
        <dbReference type="EMBL" id="KAF8760985.1"/>
    </source>
</evidence>
<proteinExistence type="predicted"/>
<gene>
    <name evidence="2" type="ORF">RHS01_01281</name>
</gene>